<keyword evidence="2 5" id="KW-0500">Molybdenum</keyword>
<dbReference type="Pfam" id="PF18364">
    <property type="entry name" value="Molybdopterin_N"/>
    <property type="match status" value="1"/>
</dbReference>
<dbReference type="RefSeq" id="WP_093154000.1">
    <property type="nucleotide sequence ID" value="NZ_FNBW01000018.1"/>
</dbReference>
<dbReference type="SUPFAM" id="SSF53706">
    <property type="entry name" value="Formate dehydrogenase/DMSO reductase, domains 1-3"/>
    <property type="match status" value="1"/>
</dbReference>
<keyword evidence="4" id="KW-0560">Oxidoreductase</keyword>
<evidence type="ECO:0000259" key="8">
    <source>
        <dbReference type="Pfam" id="PF18364"/>
    </source>
</evidence>
<dbReference type="GO" id="GO:0009061">
    <property type="term" value="P:anaerobic respiration"/>
    <property type="evidence" value="ECO:0007669"/>
    <property type="project" value="TreeGrafter"/>
</dbReference>
<feature type="domain" description="Molybdopterin oxidoreductase" evidence="6">
    <location>
        <begin position="56"/>
        <end position="512"/>
    </location>
</feature>
<evidence type="ECO:0000259" key="7">
    <source>
        <dbReference type="Pfam" id="PF01568"/>
    </source>
</evidence>
<dbReference type="InterPro" id="IPR041954">
    <property type="entry name" value="CT_DMSOR/BSOR/TMAOR"/>
</dbReference>
<reference evidence="9 10" key="1">
    <citation type="submission" date="2016-10" db="EMBL/GenBank/DDBJ databases">
        <authorList>
            <person name="Varghese N."/>
            <person name="Submissions S."/>
        </authorList>
    </citation>
    <scope>NUCLEOTIDE SEQUENCE [LARGE SCALE GENOMIC DNA]</scope>
    <source>
        <strain evidence="9 10">DSM 18839</strain>
    </source>
</reference>
<dbReference type="InterPro" id="IPR050612">
    <property type="entry name" value="Prok_Mopterin_Oxidored"/>
</dbReference>
<dbReference type="AlphaFoldDB" id="A0A8G2EY70"/>
<evidence type="ECO:0000259" key="6">
    <source>
        <dbReference type="Pfam" id="PF00384"/>
    </source>
</evidence>
<feature type="binding site" evidence="5">
    <location>
        <position position="726"/>
    </location>
    <ligand>
        <name>Mo-bis(molybdopterin guanine dinucleotide)</name>
        <dbReference type="ChEBI" id="CHEBI:60539"/>
    </ligand>
</feature>
<evidence type="ECO:0000313" key="10">
    <source>
        <dbReference type="Proteomes" id="UP000198615"/>
    </source>
</evidence>
<sequence>MSTAIKRTLIPTATHWGTYYAEVEGDRLLAVHDYEKDPAPAIIGPGIVDAVTHETRVARPHVRKGWLEKRHNSDRTGRGNEPFVAVPWDEALDMAAQELQRVKDEHGNGSMYAGSYGWASAGRFHHANSHIHRFFNQLGGYVSHRGTYSYAAAEAIAPYVVGPFRDVLNTHTTWPVLAEHCELLVMFGGMPVKNAQVTSGGVGRHTCYHGLRDCADAGCELVYLSPILSDLPPDLGGEWIAPRPGSDMSIMLALAHTLLSEGLHDKAFLERYTTGFAPFEAYLRGETDGQPKTADWAAKISGVDADTIRDLARRMASKRTMINSTWSMQRAEYGEQPIWMTVVLAAMLGQIGLPGGGFGLGYSSENGIGNPVKQFHWPSVPQGINNVSDFIPVARISDMLLNPGAEYDYNGERRSYADIKLVYWAGGNPFHHHQDINQLVRAFQKPDTIIVNEIFWTSMARHADIVFPSTTALERNDLSITHWEPLSSAMKQAIPRVGESRPDYEIFTGLADRLGFAERYTEGRDEMDWIRHLWDQSRQRAAEAGFELPDFETFWEQEHVELPDPEKPMVMLEEFRADPDAHRLQTPSGKIEIFSETIDGFGYDDCPGHPVWRAPDEWLGAERAQEFPLHLMSNQPRTRLHSQLDCGQVSQGSKVAGREPMTLHPDDAAARGISSGDIVRVWNDRGACLAGAIVSDQVMPGVIQLSTGAWYDPETPGGLEVHGNPNVLTRDRGTSRLGQGPTAHSTLVQVAKVDGVVPDVTVMRKPKVEG</sequence>
<feature type="binding site" evidence="5">
    <location>
        <position position="428"/>
    </location>
    <ligand>
        <name>Mo-bis(molybdopterin guanine dinucleotide)</name>
        <dbReference type="ChEBI" id="CHEBI:60539"/>
    </ligand>
</feature>
<feature type="binding site" evidence="5">
    <location>
        <position position="432"/>
    </location>
    <ligand>
        <name>Mo-bis(molybdopterin guanine dinucleotide)</name>
        <dbReference type="ChEBI" id="CHEBI:60539"/>
    </ligand>
</feature>
<evidence type="ECO:0000256" key="1">
    <source>
        <dbReference type="ARBA" id="ARBA00010312"/>
    </source>
</evidence>
<dbReference type="Pfam" id="PF01568">
    <property type="entry name" value="Molydop_binding"/>
    <property type="match status" value="1"/>
</dbReference>
<dbReference type="InterPro" id="IPR006658">
    <property type="entry name" value="BisC"/>
</dbReference>
<dbReference type="GO" id="GO:0030288">
    <property type="term" value="C:outer membrane-bounded periplasmic space"/>
    <property type="evidence" value="ECO:0007669"/>
    <property type="project" value="TreeGrafter"/>
</dbReference>
<feature type="binding site" evidence="5">
    <location>
        <position position="475"/>
    </location>
    <ligand>
        <name>Mo-bis(molybdopterin guanine dinucleotide)</name>
        <dbReference type="ChEBI" id="CHEBI:60539"/>
    </ligand>
</feature>
<dbReference type="Proteomes" id="UP000198615">
    <property type="component" value="Unassembled WGS sequence"/>
</dbReference>
<proteinExistence type="inferred from homology"/>
<dbReference type="GO" id="GO:0009055">
    <property type="term" value="F:electron transfer activity"/>
    <property type="evidence" value="ECO:0007669"/>
    <property type="project" value="TreeGrafter"/>
</dbReference>
<dbReference type="SUPFAM" id="SSF50692">
    <property type="entry name" value="ADC-like"/>
    <property type="match status" value="1"/>
</dbReference>
<dbReference type="GO" id="GO:0043546">
    <property type="term" value="F:molybdopterin cofactor binding"/>
    <property type="evidence" value="ECO:0007669"/>
    <property type="project" value="InterPro"/>
</dbReference>
<dbReference type="Gene3D" id="2.40.40.20">
    <property type="match status" value="1"/>
</dbReference>
<dbReference type="Pfam" id="PF00384">
    <property type="entry name" value="Molybdopterin"/>
    <property type="match status" value="1"/>
</dbReference>
<protein>
    <submittedName>
        <fullName evidence="9">Biotin/methionine sulfoxide reductase</fullName>
    </submittedName>
</protein>
<dbReference type="FunFam" id="2.40.40.20:FF:000009">
    <property type="entry name" value="Biotin sulfoxide reductase 2"/>
    <property type="match status" value="1"/>
</dbReference>
<dbReference type="OrthoDB" id="9759518at2"/>
<dbReference type="CDD" id="cd02769">
    <property type="entry name" value="MopB_DMSOR-BSOR-TMAOR"/>
    <property type="match status" value="1"/>
</dbReference>
<name>A0A8G2EY70_9PROT</name>
<dbReference type="InterPro" id="IPR041460">
    <property type="entry name" value="Molybdopterin_N"/>
</dbReference>
<dbReference type="Gene3D" id="3.40.50.740">
    <property type="match status" value="1"/>
</dbReference>
<evidence type="ECO:0000256" key="3">
    <source>
        <dbReference type="ARBA" id="ARBA00022723"/>
    </source>
</evidence>
<dbReference type="Gene3D" id="3.40.228.10">
    <property type="entry name" value="Dimethylsulfoxide Reductase, domain 2"/>
    <property type="match status" value="1"/>
</dbReference>
<feature type="binding site" evidence="5">
    <location>
        <position position="118"/>
    </location>
    <ligand>
        <name>Mo-bis(molybdopterin guanine dinucleotide)</name>
        <dbReference type="ChEBI" id="CHEBI:60539"/>
    </ligand>
</feature>
<dbReference type="NCBIfam" id="TIGR00509">
    <property type="entry name" value="bisC_fam"/>
    <property type="match status" value="1"/>
</dbReference>
<dbReference type="GO" id="GO:0016491">
    <property type="term" value="F:oxidoreductase activity"/>
    <property type="evidence" value="ECO:0007669"/>
    <property type="project" value="UniProtKB-KW"/>
</dbReference>
<dbReference type="InterPro" id="IPR006656">
    <property type="entry name" value="Mopterin_OxRdtase"/>
</dbReference>
<evidence type="ECO:0000256" key="5">
    <source>
        <dbReference type="PIRSR" id="PIRSR606658-1"/>
    </source>
</evidence>
<dbReference type="CDD" id="cd02793">
    <property type="entry name" value="MopB_CT_DMSOR-BSOR-TMAOR"/>
    <property type="match status" value="1"/>
</dbReference>
<keyword evidence="3 5" id="KW-0479">Metal-binding</keyword>
<organism evidence="9 10">
    <name type="scientific">Thalassobaculum litoreum DSM 18839</name>
    <dbReference type="NCBI Taxonomy" id="1123362"/>
    <lineage>
        <taxon>Bacteria</taxon>
        <taxon>Pseudomonadati</taxon>
        <taxon>Pseudomonadota</taxon>
        <taxon>Alphaproteobacteria</taxon>
        <taxon>Rhodospirillales</taxon>
        <taxon>Thalassobaculaceae</taxon>
        <taxon>Thalassobaculum</taxon>
    </lineage>
</organism>
<gene>
    <name evidence="9" type="ORF">SAMN05660686_04497</name>
</gene>
<dbReference type="InterPro" id="IPR009010">
    <property type="entry name" value="Asp_de-COase-like_dom_sf"/>
</dbReference>
<comment type="similarity">
    <text evidence="1">Belongs to the prokaryotic molybdopterin-containing oxidoreductase family.</text>
</comment>
<keyword evidence="10" id="KW-1185">Reference proteome</keyword>
<dbReference type="PANTHER" id="PTHR43742:SF10">
    <property type="entry name" value="TRIMETHYLAMINE-N-OXIDE REDUCTASE 2"/>
    <property type="match status" value="1"/>
</dbReference>
<comment type="cofactor">
    <cofactor evidence="5">
        <name>Mo-bis(molybdopterin guanine dinucleotide)</name>
        <dbReference type="ChEBI" id="CHEBI:60539"/>
    </cofactor>
    <text evidence="5">Binds 1 molybdenum-bis(molybdopterin guanine dinucleotide) (Mo-bis-MGD) cofactor per subunit.</text>
</comment>
<feature type="domain" description="Molybdopterin dinucleotide-binding" evidence="7">
    <location>
        <begin position="629"/>
        <end position="746"/>
    </location>
</feature>
<dbReference type="GO" id="GO:0030151">
    <property type="term" value="F:molybdenum ion binding"/>
    <property type="evidence" value="ECO:0007669"/>
    <property type="project" value="TreeGrafter"/>
</dbReference>
<dbReference type="Gene3D" id="3.90.55.10">
    <property type="entry name" value="Dimethylsulfoxide Reductase, domain 3"/>
    <property type="match status" value="1"/>
</dbReference>
<feature type="domain" description="Molybdopterin oxidoreductase N-terminal" evidence="8">
    <location>
        <begin position="12"/>
        <end position="51"/>
    </location>
</feature>
<dbReference type="EMBL" id="FNBW01000018">
    <property type="protein sequence ID" value="SDG46431.1"/>
    <property type="molecule type" value="Genomic_DNA"/>
</dbReference>
<evidence type="ECO:0000256" key="2">
    <source>
        <dbReference type="ARBA" id="ARBA00022505"/>
    </source>
</evidence>
<feature type="binding site" evidence="5">
    <location>
        <position position="503"/>
    </location>
    <ligand>
        <name>Mo-bis(molybdopterin guanine dinucleotide)</name>
        <dbReference type="ChEBI" id="CHEBI:60539"/>
    </ligand>
</feature>
<comment type="caution">
    <text evidence="9">The sequence shown here is derived from an EMBL/GenBank/DDBJ whole genome shotgun (WGS) entry which is preliminary data.</text>
</comment>
<evidence type="ECO:0000313" key="9">
    <source>
        <dbReference type="EMBL" id="SDG46431.1"/>
    </source>
</evidence>
<dbReference type="InterPro" id="IPR006657">
    <property type="entry name" value="MoPterin_dinucl-bd_dom"/>
</dbReference>
<feature type="binding site" evidence="5">
    <location>
        <position position="330"/>
    </location>
    <ligand>
        <name>Mo-bis(molybdopterin guanine dinucleotide)</name>
        <dbReference type="ChEBI" id="CHEBI:60539"/>
    </ligand>
</feature>
<dbReference type="PANTHER" id="PTHR43742">
    <property type="entry name" value="TRIMETHYLAMINE-N-OXIDE REDUCTASE"/>
    <property type="match status" value="1"/>
</dbReference>
<accession>A0A8G2EY70</accession>
<evidence type="ECO:0000256" key="4">
    <source>
        <dbReference type="ARBA" id="ARBA00023002"/>
    </source>
</evidence>